<name>A0A1I7WR24_HETBA</name>
<dbReference type="Proteomes" id="UP000095283">
    <property type="component" value="Unplaced"/>
</dbReference>
<organism evidence="1 2">
    <name type="scientific">Heterorhabditis bacteriophora</name>
    <name type="common">Entomopathogenic nematode worm</name>
    <dbReference type="NCBI Taxonomy" id="37862"/>
    <lineage>
        <taxon>Eukaryota</taxon>
        <taxon>Metazoa</taxon>
        <taxon>Ecdysozoa</taxon>
        <taxon>Nematoda</taxon>
        <taxon>Chromadorea</taxon>
        <taxon>Rhabditida</taxon>
        <taxon>Rhabditina</taxon>
        <taxon>Rhabditomorpha</taxon>
        <taxon>Strongyloidea</taxon>
        <taxon>Heterorhabditidae</taxon>
        <taxon>Heterorhabditis</taxon>
    </lineage>
</organism>
<accession>A0A1I7WR24</accession>
<proteinExistence type="predicted"/>
<sequence length="30" mass="3338">MCEDLSAGAFLKCLQRFVALRGVPKIIRSD</sequence>
<evidence type="ECO:0000313" key="1">
    <source>
        <dbReference type="Proteomes" id="UP000095283"/>
    </source>
</evidence>
<keyword evidence="1" id="KW-1185">Reference proteome</keyword>
<protein>
    <submittedName>
        <fullName evidence="2">Transposase</fullName>
    </submittedName>
</protein>
<dbReference type="WBParaSite" id="Hba_07622">
    <property type="protein sequence ID" value="Hba_07622"/>
    <property type="gene ID" value="Hba_07622"/>
</dbReference>
<dbReference type="AlphaFoldDB" id="A0A1I7WR24"/>
<reference evidence="2" key="1">
    <citation type="submission" date="2016-11" db="UniProtKB">
        <authorList>
            <consortium name="WormBaseParasite"/>
        </authorList>
    </citation>
    <scope>IDENTIFICATION</scope>
</reference>
<evidence type="ECO:0000313" key="2">
    <source>
        <dbReference type="WBParaSite" id="Hba_07622"/>
    </source>
</evidence>